<reference evidence="3" key="1">
    <citation type="submission" date="2017-09" db="EMBL/GenBank/DDBJ databases">
        <title>Contemporary evolution of a Lepidopteran species, Heliothis virescens, in response to modern agricultural practices.</title>
        <authorList>
            <person name="Fritz M.L."/>
            <person name="Deyonke A.M."/>
            <person name="Papanicolaou A."/>
            <person name="Micinski S."/>
            <person name="Westbrook J."/>
            <person name="Gould F."/>
        </authorList>
    </citation>
    <scope>NUCLEOTIDE SEQUENCE [LARGE SCALE GENOMIC DNA]</scope>
    <source>
        <strain evidence="3">HvINT-</strain>
        <tissue evidence="3">Whole body</tissue>
    </source>
</reference>
<feature type="domain" description="Phospholipase A2-like" evidence="2">
    <location>
        <begin position="15"/>
        <end position="81"/>
    </location>
</feature>
<evidence type="ECO:0000259" key="2">
    <source>
        <dbReference type="Pfam" id="PF08398"/>
    </source>
</evidence>
<feature type="compositionally biased region" description="Basic and acidic residues" evidence="1">
    <location>
        <begin position="536"/>
        <end position="547"/>
    </location>
</feature>
<dbReference type="InterPro" id="IPR016184">
    <property type="entry name" value="Capsid/spike_ssDNA_virus"/>
</dbReference>
<dbReference type="Pfam" id="PF08398">
    <property type="entry name" value="Phospholip_A2_4"/>
    <property type="match status" value="1"/>
</dbReference>
<dbReference type="EMBL" id="NWSH01003636">
    <property type="protein sequence ID" value="PCG66014.1"/>
    <property type="molecule type" value="Genomic_DNA"/>
</dbReference>
<dbReference type="GO" id="GO:0005198">
    <property type="term" value="F:structural molecule activity"/>
    <property type="evidence" value="ECO:0007669"/>
    <property type="project" value="InterPro"/>
</dbReference>
<gene>
    <name evidence="3" type="ORF">B5V51_8322</name>
</gene>
<organism evidence="3">
    <name type="scientific">Heliothis virescens</name>
    <name type="common">Tobacco budworm moth</name>
    <dbReference type="NCBI Taxonomy" id="7102"/>
    <lineage>
        <taxon>Eukaryota</taxon>
        <taxon>Metazoa</taxon>
        <taxon>Ecdysozoa</taxon>
        <taxon>Arthropoda</taxon>
        <taxon>Hexapoda</taxon>
        <taxon>Insecta</taxon>
        <taxon>Pterygota</taxon>
        <taxon>Neoptera</taxon>
        <taxon>Endopterygota</taxon>
        <taxon>Lepidoptera</taxon>
        <taxon>Glossata</taxon>
        <taxon>Ditrysia</taxon>
        <taxon>Noctuoidea</taxon>
        <taxon>Noctuidae</taxon>
        <taxon>Heliothinae</taxon>
        <taxon>Heliothis</taxon>
    </lineage>
</organism>
<feature type="region of interest" description="Disordered" evidence="1">
    <location>
        <begin position="650"/>
        <end position="693"/>
    </location>
</feature>
<dbReference type="GO" id="GO:0004623">
    <property type="term" value="F:phospholipase A2 activity"/>
    <property type="evidence" value="ECO:0007669"/>
    <property type="project" value="InterPro"/>
</dbReference>
<accession>A0A2A4J3C3</accession>
<name>A0A2A4J3C3_HELVI</name>
<dbReference type="InterPro" id="IPR013607">
    <property type="entry name" value="Phospholipase_A2-like"/>
</dbReference>
<dbReference type="GO" id="GO:0006644">
    <property type="term" value="P:phospholipid metabolic process"/>
    <property type="evidence" value="ECO:0007669"/>
    <property type="project" value="InterPro"/>
</dbReference>
<dbReference type="GO" id="GO:0050482">
    <property type="term" value="P:arachidonate secretion"/>
    <property type="evidence" value="ECO:0007669"/>
    <property type="project" value="InterPro"/>
</dbReference>
<feature type="region of interest" description="Disordered" evidence="1">
    <location>
        <begin position="503"/>
        <end position="550"/>
    </location>
</feature>
<evidence type="ECO:0000313" key="3">
    <source>
        <dbReference type="EMBL" id="PCG66014.1"/>
    </source>
</evidence>
<dbReference type="Gene3D" id="1.20.90.10">
    <property type="entry name" value="Phospholipase A2 domain"/>
    <property type="match status" value="1"/>
</dbReference>
<sequence length="791" mass="89217">MAAQPPPDEQPSGSRGYVFPGYKYVGPGNSLERGVPINKLDAAAKKHDEKYHKITEYYKKTKNYKNFQEQIQAADIEFVNEVATFAPETSYDQIVKWISLAGIEGKHILEKYTGIIYPKVTDQDKGGDMEVPGNVSSIIGTGVQNHNNVHKFQFKKKFTFALESTKAVYTKSDKELNYTTYIHSLPWQYVYFYLTEKEYDDMTKVFHTAKVTRCGIKITNLGNRTPFLTSTSSVNYANANSQTTIGIWENMEMLAPVTMGTNVTAETLYGKTLEKYDKGTDKDPGHSTAQAHLINNKIVYHFKLNNVNKNFLLPPLIMESTILFNATNSIGPIFEKSYTPKDGTFHIDNDGFEDDCNIIRNTTRSNILNTTSAKMSDTGYVKSKTKGYGEATIDNITIGGLYKNAQKDFMGSVGVGIVPLLNKDGSLEDAILNIMVETCIELECISHGTNLLMGKHGGIQPNTLFAGLAIDKYKWNNRYTIAGTPAVDAGAFNEAVDVVPATPMQQSPEQPWIQPPEQPQSPKQPQQPKPRPGKRKQTEDTQKDVQSKKTKTWYTGEHEIITMQNQEYLVIRAEKIPGQKKITKTMTDEEKLDTALKNEELRQAAVQIAEKETGKRIMLTGKFLNLGIPEGGYYIPSHEAHRKAILDTATTPKPVPAKPPSNQMERPIQQTTPATPSTTIQTPTQIEEPPPETVTVQTKELTQLVIQYEGTRTTMWLYENEQQLRDQFKTNVPNKVKVQKQPEQNYISFGIKPDQLWPTLVFKLRELTQEERGEIYHMILKTVQQTYPKHK</sequence>
<dbReference type="AlphaFoldDB" id="A0A2A4J3C3"/>
<dbReference type="InterPro" id="IPR036444">
    <property type="entry name" value="PLipase_A2_dom_sf"/>
</dbReference>
<evidence type="ECO:0000256" key="1">
    <source>
        <dbReference type="SAM" id="MobiDB-lite"/>
    </source>
</evidence>
<protein>
    <recommendedName>
        <fullName evidence="2">Phospholipase A2-like domain-containing protein</fullName>
    </recommendedName>
</protein>
<dbReference type="SUPFAM" id="SSF88645">
    <property type="entry name" value="ssDNA viruses"/>
    <property type="match status" value="1"/>
</dbReference>
<feature type="compositionally biased region" description="Low complexity" evidence="1">
    <location>
        <begin position="667"/>
        <end position="693"/>
    </location>
</feature>
<comment type="caution">
    <text evidence="3">The sequence shown here is derived from an EMBL/GenBank/DDBJ whole genome shotgun (WGS) entry which is preliminary data.</text>
</comment>
<proteinExistence type="predicted"/>